<dbReference type="PANTHER" id="PTHR43420">
    <property type="entry name" value="ACETYLTRANSFERASE"/>
    <property type="match status" value="1"/>
</dbReference>
<dbReference type="InterPro" id="IPR050680">
    <property type="entry name" value="YpeA/RimI_acetyltransf"/>
</dbReference>
<dbReference type="SUPFAM" id="SSF55729">
    <property type="entry name" value="Acyl-CoA N-acyltransferases (Nat)"/>
    <property type="match status" value="2"/>
</dbReference>
<evidence type="ECO:0000256" key="1">
    <source>
        <dbReference type="ARBA" id="ARBA00022679"/>
    </source>
</evidence>
<keyword evidence="1 5" id="KW-0808">Transferase</keyword>
<dbReference type="EMBL" id="QLNP01000067">
    <property type="protein sequence ID" value="RAM37621.1"/>
    <property type="molecule type" value="Genomic_DNA"/>
</dbReference>
<proteinExistence type="predicted"/>
<dbReference type="CDD" id="cd04301">
    <property type="entry name" value="NAT_SF"/>
    <property type="match status" value="2"/>
</dbReference>
<dbReference type="RefSeq" id="WP_111903474.1">
    <property type="nucleotide sequence ID" value="NZ_QLNP01000067.1"/>
</dbReference>
<evidence type="ECO:0000259" key="4">
    <source>
        <dbReference type="PROSITE" id="PS51186"/>
    </source>
</evidence>
<dbReference type="InterPro" id="IPR016181">
    <property type="entry name" value="Acyl_CoA_acyltransferase"/>
</dbReference>
<evidence type="ECO:0000256" key="2">
    <source>
        <dbReference type="ARBA" id="ARBA00023315"/>
    </source>
</evidence>
<dbReference type="Gene3D" id="3.40.630.30">
    <property type="match status" value="1"/>
</dbReference>
<dbReference type="Proteomes" id="UP000249166">
    <property type="component" value="Unassembled WGS sequence"/>
</dbReference>
<organism evidence="5 6">
    <name type="scientific">Arthrobacter globiformis</name>
    <dbReference type="NCBI Taxonomy" id="1665"/>
    <lineage>
        <taxon>Bacteria</taxon>
        <taxon>Bacillati</taxon>
        <taxon>Actinomycetota</taxon>
        <taxon>Actinomycetes</taxon>
        <taxon>Micrococcales</taxon>
        <taxon>Micrococcaceae</taxon>
        <taxon>Arthrobacter</taxon>
    </lineage>
</organism>
<sequence>MTHTDASGLTADGSPELPAVDFPALQWRSAGPADLDAWAALIARTAAVEEPVWFERRADLEQIMESKNNPVGPNTVLGLDSDGVPRAYARVTKNKEGAKAHGFCAVDPQWQRRGVGSALLSWLEARTRQRFAEDAGAGQDSAGPDNAVQGTAGPDGALPDSAGPVPRLRLFTEQKQQHQCVLLAESGYEVVRYYNEMHRLLSAPLPEVPLDHGLELVPMEPGLSEALRLAHNQVFADHWGSEPRDEESWGFVVNDPLARPDLSAVVLESRTGEIAGYQLASYDPDNTVARGFSEGYTDLLGVRREFRGRGIAQALLADAMRRFAAAGLDKASLDVDSENPTGAMALYRKMGYVPVNTSLAWDKVL</sequence>
<evidence type="ECO:0000313" key="6">
    <source>
        <dbReference type="Proteomes" id="UP000249166"/>
    </source>
</evidence>
<evidence type="ECO:0000313" key="5">
    <source>
        <dbReference type="EMBL" id="RAM37621.1"/>
    </source>
</evidence>
<keyword evidence="2" id="KW-0012">Acyltransferase</keyword>
<dbReference type="PROSITE" id="PS51186">
    <property type="entry name" value="GNAT"/>
    <property type="match status" value="2"/>
</dbReference>
<protein>
    <submittedName>
        <fullName evidence="5">GNAT family N-acetyltransferase</fullName>
    </submittedName>
</protein>
<dbReference type="GO" id="GO:0016747">
    <property type="term" value="F:acyltransferase activity, transferring groups other than amino-acyl groups"/>
    <property type="evidence" value="ECO:0007669"/>
    <property type="project" value="InterPro"/>
</dbReference>
<dbReference type="InterPro" id="IPR000182">
    <property type="entry name" value="GNAT_dom"/>
</dbReference>
<name>A0A328HHH9_ARTGO</name>
<comment type="caution">
    <text evidence="5">The sequence shown here is derived from an EMBL/GenBank/DDBJ whole genome shotgun (WGS) entry which is preliminary data.</text>
</comment>
<dbReference type="OrthoDB" id="9799092at2"/>
<reference evidence="5 6" key="1">
    <citation type="submission" date="2018-04" db="EMBL/GenBank/DDBJ databases">
        <title>Bacteria isolated from cave deposits of Manipur.</title>
        <authorList>
            <person name="Sahoo D."/>
            <person name="Sarangthem I."/>
            <person name="Nandeibam J."/>
        </authorList>
    </citation>
    <scope>NUCLEOTIDE SEQUENCE [LARGE SCALE GENOMIC DNA]</scope>
    <source>
        <strain evidence="6">mrc11</strain>
    </source>
</reference>
<accession>A0A328HHH9</accession>
<dbReference type="Pfam" id="PF00583">
    <property type="entry name" value="Acetyltransf_1"/>
    <property type="match status" value="2"/>
</dbReference>
<feature type="domain" description="N-acetyltransferase" evidence="4">
    <location>
        <begin position="25"/>
        <end position="206"/>
    </location>
</feature>
<feature type="region of interest" description="Disordered" evidence="3">
    <location>
        <begin position="133"/>
        <end position="164"/>
    </location>
</feature>
<feature type="domain" description="N-acetyltransferase" evidence="4">
    <location>
        <begin position="214"/>
        <end position="365"/>
    </location>
</feature>
<gene>
    <name evidence="5" type="ORF">DBZ45_08380</name>
</gene>
<evidence type="ECO:0000256" key="3">
    <source>
        <dbReference type="SAM" id="MobiDB-lite"/>
    </source>
</evidence>
<dbReference type="AlphaFoldDB" id="A0A328HHH9"/>